<dbReference type="EMBL" id="LN899822">
    <property type="protein sequence ID" value="CUV63713.1"/>
    <property type="molecule type" value="Genomic_DNA"/>
</dbReference>
<accession>A0A0S4XIE6</accession>
<protein>
    <submittedName>
        <fullName evidence="1">Uncharacterized protein</fullName>
    </submittedName>
</protein>
<evidence type="ECO:0000313" key="1">
    <source>
        <dbReference type="EMBL" id="CUV63713.1"/>
    </source>
</evidence>
<gene>
    <name evidence="1" type="ORF">RD1301_v1_3770031</name>
</gene>
<dbReference type="AlphaFoldDB" id="A0A0S4XIE6"/>
<sequence>MLVLYTVVALWLCLWLLRRRMLK</sequence>
<proteinExistence type="predicted"/>
<reference evidence="1" key="1">
    <citation type="submission" date="2015-10" db="EMBL/GenBank/DDBJ databases">
        <authorList>
            <person name="Gilbert D.G."/>
        </authorList>
    </citation>
    <scope>NUCLEOTIDE SEQUENCE</scope>
    <source>
        <strain evidence="1">Phyl III-seqv23</strain>
    </source>
</reference>
<name>A0A0S4XIE6_RALSL</name>
<organism evidence="1">
    <name type="scientific">Ralstonia solanacearum</name>
    <name type="common">Pseudomonas solanacearum</name>
    <dbReference type="NCBI Taxonomy" id="305"/>
    <lineage>
        <taxon>Bacteria</taxon>
        <taxon>Pseudomonadati</taxon>
        <taxon>Pseudomonadota</taxon>
        <taxon>Betaproteobacteria</taxon>
        <taxon>Burkholderiales</taxon>
        <taxon>Burkholderiaceae</taxon>
        <taxon>Ralstonia</taxon>
        <taxon>Ralstonia solanacearum species complex</taxon>
    </lineage>
</organism>